<keyword evidence="7" id="KW-0833">Ubl conjugation pathway</keyword>
<evidence type="ECO:0000256" key="3">
    <source>
        <dbReference type="ARBA" id="ARBA00022679"/>
    </source>
</evidence>
<dbReference type="Pfam" id="PF01485">
    <property type="entry name" value="IBR"/>
    <property type="match status" value="2"/>
</dbReference>
<keyword evidence="3" id="KW-0808">Transferase</keyword>
<reference evidence="11" key="2">
    <citation type="journal article" date="2023" name="IMA Fungus">
        <title>Comparative genomic study of the Penicillium genus elucidates a diverse pangenome and 15 lateral gene transfer events.</title>
        <authorList>
            <person name="Petersen C."/>
            <person name="Sorensen T."/>
            <person name="Nielsen M.R."/>
            <person name="Sondergaard T.E."/>
            <person name="Sorensen J.L."/>
            <person name="Fitzpatrick D.A."/>
            <person name="Frisvad J.C."/>
            <person name="Nielsen K.L."/>
        </authorList>
    </citation>
    <scope>NUCLEOTIDE SEQUENCE</scope>
    <source>
        <strain evidence="11">IBT 16125</strain>
    </source>
</reference>
<dbReference type="RefSeq" id="XP_056767951.1">
    <property type="nucleotide sequence ID" value="XM_056907224.1"/>
</dbReference>
<dbReference type="PROSITE" id="PS00518">
    <property type="entry name" value="ZF_RING_1"/>
    <property type="match status" value="1"/>
</dbReference>
<keyword evidence="12" id="KW-1185">Reference proteome</keyword>
<dbReference type="InterPro" id="IPR017907">
    <property type="entry name" value="Znf_RING_CS"/>
</dbReference>
<reference evidence="11" key="1">
    <citation type="submission" date="2022-12" db="EMBL/GenBank/DDBJ databases">
        <authorList>
            <person name="Petersen C."/>
        </authorList>
    </citation>
    <scope>NUCLEOTIDE SEQUENCE</scope>
    <source>
        <strain evidence="11">IBT 16125</strain>
    </source>
</reference>
<dbReference type="AlphaFoldDB" id="A0AAD6C9A4"/>
<evidence type="ECO:0000256" key="5">
    <source>
        <dbReference type="ARBA" id="ARBA00022737"/>
    </source>
</evidence>
<feature type="region of interest" description="Disordered" evidence="9">
    <location>
        <begin position="157"/>
        <end position="218"/>
    </location>
</feature>
<dbReference type="GeneID" id="81597467"/>
<comment type="catalytic activity">
    <reaction evidence="1">
        <text>[E2 ubiquitin-conjugating enzyme]-S-ubiquitinyl-L-cysteine + [acceptor protein]-L-lysine = [E2 ubiquitin-conjugating enzyme]-L-cysteine + [acceptor protein]-N(6)-ubiquitinyl-L-lysine.</text>
        <dbReference type="EC" id="2.3.2.31"/>
    </reaction>
</comment>
<name>A0AAD6C9A4_9EURO</name>
<evidence type="ECO:0000259" key="10">
    <source>
        <dbReference type="PROSITE" id="PS51873"/>
    </source>
</evidence>
<organism evidence="11 12">
    <name type="scientific">Penicillium daleae</name>
    <dbReference type="NCBI Taxonomy" id="63821"/>
    <lineage>
        <taxon>Eukaryota</taxon>
        <taxon>Fungi</taxon>
        <taxon>Dikarya</taxon>
        <taxon>Ascomycota</taxon>
        <taxon>Pezizomycotina</taxon>
        <taxon>Eurotiomycetes</taxon>
        <taxon>Eurotiomycetidae</taxon>
        <taxon>Eurotiales</taxon>
        <taxon>Aspergillaceae</taxon>
        <taxon>Penicillium</taxon>
    </lineage>
</organism>
<feature type="region of interest" description="Disordered" evidence="9">
    <location>
        <begin position="1"/>
        <end position="72"/>
    </location>
</feature>
<dbReference type="Gene3D" id="3.30.40.10">
    <property type="entry name" value="Zinc/RING finger domain, C3HC4 (zinc finger)"/>
    <property type="match status" value="1"/>
</dbReference>
<keyword evidence="6" id="KW-0863">Zinc-finger</keyword>
<dbReference type="PROSITE" id="PS51873">
    <property type="entry name" value="TRIAD"/>
    <property type="match status" value="1"/>
</dbReference>
<dbReference type="GO" id="GO:0061630">
    <property type="term" value="F:ubiquitin protein ligase activity"/>
    <property type="evidence" value="ECO:0007669"/>
    <property type="project" value="UniProtKB-EC"/>
</dbReference>
<evidence type="ECO:0000256" key="6">
    <source>
        <dbReference type="ARBA" id="ARBA00022771"/>
    </source>
</evidence>
<evidence type="ECO:0000256" key="8">
    <source>
        <dbReference type="ARBA" id="ARBA00022833"/>
    </source>
</evidence>
<keyword evidence="8" id="KW-0862">Zinc</keyword>
<dbReference type="GO" id="GO:0016567">
    <property type="term" value="P:protein ubiquitination"/>
    <property type="evidence" value="ECO:0007669"/>
    <property type="project" value="InterPro"/>
</dbReference>
<keyword evidence="4" id="KW-0479">Metal-binding</keyword>
<dbReference type="Proteomes" id="UP001213681">
    <property type="component" value="Unassembled WGS sequence"/>
</dbReference>
<evidence type="ECO:0000256" key="4">
    <source>
        <dbReference type="ARBA" id="ARBA00022723"/>
    </source>
</evidence>
<dbReference type="PANTHER" id="PTHR11685">
    <property type="entry name" value="RBR FAMILY RING FINGER AND IBR DOMAIN-CONTAINING"/>
    <property type="match status" value="1"/>
</dbReference>
<evidence type="ECO:0000256" key="9">
    <source>
        <dbReference type="SAM" id="MobiDB-lite"/>
    </source>
</evidence>
<gene>
    <name evidence="11" type="ORF">N7458_003842</name>
</gene>
<dbReference type="InterPro" id="IPR031127">
    <property type="entry name" value="E3_UB_ligase_RBR"/>
</dbReference>
<evidence type="ECO:0000256" key="7">
    <source>
        <dbReference type="ARBA" id="ARBA00022786"/>
    </source>
</evidence>
<feature type="compositionally biased region" description="Polar residues" evidence="9">
    <location>
        <begin position="1"/>
        <end position="11"/>
    </location>
</feature>
<proteinExistence type="predicted"/>
<dbReference type="InterPro" id="IPR013083">
    <property type="entry name" value="Znf_RING/FYVE/PHD"/>
</dbReference>
<dbReference type="InterPro" id="IPR044066">
    <property type="entry name" value="TRIAD_supradom"/>
</dbReference>
<comment type="caution">
    <text evidence="11">The sequence shown here is derived from an EMBL/GenBank/DDBJ whole genome shotgun (WGS) entry which is preliminary data.</text>
</comment>
<evidence type="ECO:0000313" key="11">
    <source>
        <dbReference type="EMBL" id="KAJ5455578.1"/>
    </source>
</evidence>
<evidence type="ECO:0000256" key="1">
    <source>
        <dbReference type="ARBA" id="ARBA00001798"/>
    </source>
</evidence>
<protein>
    <recommendedName>
        <fullName evidence="2">RBR-type E3 ubiquitin transferase</fullName>
        <ecNumber evidence="2">2.3.2.31</ecNumber>
    </recommendedName>
</protein>
<feature type="domain" description="RING-type" evidence="10">
    <location>
        <begin position="223"/>
        <end position="413"/>
    </location>
</feature>
<evidence type="ECO:0000313" key="12">
    <source>
        <dbReference type="Proteomes" id="UP001213681"/>
    </source>
</evidence>
<dbReference type="SUPFAM" id="SSF57850">
    <property type="entry name" value="RING/U-box"/>
    <property type="match status" value="2"/>
</dbReference>
<feature type="compositionally biased region" description="Pro residues" evidence="9">
    <location>
        <begin position="24"/>
        <end position="33"/>
    </location>
</feature>
<dbReference type="InterPro" id="IPR002867">
    <property type="entry name" value="IBR_dom"/>
</dbReference>
<evidence type="ECO:0000256" key="2">
    <source>
        <dbReference type="ARBA" id="ARBA00012251"/>
    </source>
</evidence>
<dbReference type="GO" id="GO:0008270">
    <property type="term" value="F:zinc ion binding"/>
    <property type="evidence" value="ECO:0007669"/>
    <property type="project" value="UniProtKB-KW"/>
</dbReference>
<dbReference type="CDD" id="cd20335">
    <property type="entry name" value="BRcat_RBR"/>
    <property type="match status" value="1"/>
</dbReference>
<feature type="compositionally biased region" description="Polar residues" evidence="9">
    <location>
        <begin position="160"/>
        <end position="172"/>
    </location>
</feature>
<dbReference type="CDD" id="cd22584">
    <property type="entry name" value="Rcat_RBR_unk"/>
    <property type="match status" value="1"/>
</dbReference>
<dbReference type="EC" id="2.3.2.31" evidence="2"/>
<dbReference type="Gene3D" id="1.20.120.1750">
    <property type="match status" value="1"/>
</dbReference>
<accession>A0AAD6C9A4</accession>
<keyword evidence="5" id="KW-0677">Repeat</keyword>
<dbReference type="EMBL" id="JAPVEA010000004">
    <property type="protein sequence ID" value="KAJ5455578.1"/>
    <property type="molecule type" value="Genomic_DNA"/>
</dbReference>
<dbReference type="SMART" id="SM00647">
    <property type="entry name" value="IBR"/>
    <property type="match status" value="2"/>
</dbReference>
<sequence>MTESNENTASRPSPPTGNASLPNPLNPKAPSPPLNTIDPESAALIRQLLRQDVDEISNTGKGKQPSRGPSDTELALEHLNNQLREQEQLHQDLVLARSLDRAVQDDGAAIALFQQEEAMARADRQLACRLARIECAPELMEQEPFDAETMYRMNAATAGPSGSVSRGHTNTGDARPSEQAKRTRTSPDPATPGPGDACPQKRLRAQVPESSTLAERSRPPAAPRIVCVSCNESYEPRDIFRALCTHDYCTACLVKLVEHALLDETRFPPRCCGRTLPLSLIRTHIGPELTQRHEEKTIEQADLSKTYCSNKICSAYILPDRVSGYIGTCRSCQVKTCTICKEEAHEGDCQPAANELLELAVKQKWQKCPCGHVIELNIGCNHITCRCGREFCYVCGKQWKTCECATWEENRLLEARARQAAAPRRNAVVNQPAVQPAAAAAPQQQVVQPAVAPAPQVQVCNHPGRWPRVDGEHECQLCEDIMEEYILHSVIRPRDEELL</sequence>